<evidence type="ECO:0000256" key="4">
    <source>
        <dbReference type="ARBA" id="ARBA00022827"/>
    </source>
</evidence>
<keyword evidence="4" id="KW-0274">FAD</keyword>
<reference evidence="9" key="1">
    <citation type="journal article" date="2021" name="Nat. Commun.">
        <title>Genetic determinants of endophytism in the Arabidopsis root mycobiome.</title>
        <authorList>
            <person name="Mesny F."/>
            <person name="Miyauchi S."/>
            <person name="Thiergart T."/>
            <person name="Pickel B."/>
            <person name="Atanasova L."/>
            <person name="Karlsson M."/>
            <person name="Huettel B."/>
            <person name="Barry K.W."/>
            <person name="Haridas S."/>
            <person name="Chen C."/>
            <person name="Bauer D."/>
            <person name="Andreopoulos W."/>
            <person name="Pangilinan J."/>
            <person name="LaButti K."/>
            <person name="Riley R."/>
            <person name="Lipzen A."/>
            <person name="Clum A."/>
            <person name="Drula E."/>
            <person name="Henrissat B."/>
            <person name="Kohler A."/>
            <person name="Grigoriev I.V."/>
            <person name="Martin F.M."/>
            <person name="Hacquard S."/>
        </authorList>
    </citation>
    <scope>NUCLEOTIDE SEQUENCE</scope>
    <source>
        <strain evidence="9">MPI-CAGE-AT-0147</strain>
    </source>
</reference>
<evidence type="ECO:0000256" key="5">
    <source>
        <dbReference type="ARBA" id="ARBA00023002"/>
    </source>
</evidence>
<dbReference type="PANTHER" id="PTHR46720">
    <property type="entry name" value="HYDROXYLASE, PUTATIVE (AFU_ORTHOLOGUE AFUA_3G01460)-RELATED"/>
    <property type="match status" value="1"/>
</dbReference>
<feature type="non-terminal residue" evidence="9">
    <location>
        <position position="1"/>
    </location>
</feature>
<dbReference type="GO" id="GO:0044550">
    <property type="term" value="P:secondary metabolite biosynthetic process"/>
    <property type="evidence" value="ECO:0007669"/>
    <property type="project" value="TreeGrafter"/>
</dbReference>
<dbReference type="PANTHER" id="PTHR46720:SF3">
    <property type="entry name" value="FAD-BINDING DOMAIN-CONTAINING PROTEIN-RELATED"/>
    <property type="match status" value="1"/>
</dbReference>
<organism evidence="9 10">
    <name type="scientific">Dactylonectria macrodidyma</name>
    <dbReference type="NCBI Taxonomy" id="307937"/>
    <lineage>
        <taxon>Eukaryota</taxon>
        <taxon>Fungi</taxon>
        <taxon>Dikarya</taxon>
        <taxon>Ascomycota</taxon>
        <taxon>Pezizomycotina</taxon>
        <taxon>Sordariomycetes</taxon>
        <taxon>Hypocreomycetidae</taxon>
        <taxon>Hypocreales</taxon>
        <taxon>Nectriaceae</taxon>
        <taxon>Dactylonectria</taxon>
    </lineage>
</organism>
<dbReference type="EMBL" id="JAGMUV010000024">
    <property type="protein sequence ID" value="KAH7121712.1"/>
    <property type="molecule type" value="Genomic_DNA"/>
</dbReference>
<protein>
    <submittedName>
        <fullName evidence="9">Salicylate hydroxylase</fullName>
    </submittedName>
</protein>
<gene>
    <name evidence="9" type="ORF">EDB81DRAFT_914027</name>
</gene>
<evidence type="ECO:0000256" key="2">
    <source>
        <dbReference type="ARBA" id="ARBA00007992"/>
    </source>
</evidence>
<evidence type="ECO:0000256" key="1">
    <source>
        <dbReference type="ARBA" id="ARBA00001974"/>
    </source>
</evidence>
<evidence type="ECO:0000256" key="3">
    <source>
        <dbReference type="ARBA" id="ARBA00022630"/>
    </source>
</evidence>
<evidence type="ECO:0000259" key="8">
    <source>
        <dbReference type="Pfam" id="PF01494"/>
    </source>
</evidence>
<feature type="domain" description="FAD-binding" evidence="8">
    <location>
        <begin position="10"/>
        <end position="373"/>
    </location>
</feature>
<evidence type="ECO:0000256" key="6">
    <source>
        <dbReference type="ARBA" id="ARBA00023033"/>
    </source>
</evidence>
<dbReference type="GO" id="GO:0071949">
    <property type="term" value="F:FAD binding"/>
    <property type="evidence" value="ECO:0007669"/>
    <property type="project" value="InterPro"/>
</dbReference>
<name>A0A9P9IIS9_9HYPO</name>
<feature type="transmembrane region" description="Helical" evidence="7">
    <location>
        <begin position="7"/>
        <end position="26"/>
    </location>
</feature>
<keyword evidence="10" id="KW-1185">Reference proteome</keyword>
<comment type="similarity">
    <text evidence="2">Belongs to the paxM FAD-dependent monooxygenase family.</text>
</comment>
<dbReference type="InterPro" id="IPR036188">
    <property type="entry name" value="FAD/NAD-bd_sf"/>
</dbReference>
<keyword evidence="7" id="KW-0472">Membrane</keyword>
<keyword evidence="6" id="KW-0503">Monooxygenase</keyword>
<dbReference type="GO" id="GO:0004497">
    <property type="term" value="F:monooxygenase activity"/>
    <property type="evidence" value="ECO:0007669"/>
    <property type="project" value="UniProtKB-KW"/>
</dbReference>
<proteinExistence type="inferred from homology"/>
<dbReference type="AlphaFoldDB" id="A0A9P9IIS9"/>
<dbReference type="InterPro" id="IPR002938">
    <property type="entry name" value="FAD-bd"/>
</dbReference>
<evidence type="ECO:0000313" key="9">
    <source>
        <dbReference type="EMBL" id="KAH7121712.1"/>
    </source>
</evidence>
<keyword evidence="7" id="KW-1133">Transmembrane helix</keyword>
<dbReference type="SUPFAM" id="SSF51905">
    <property type="entry name" value="FAD/NAD(P)-binding domain"/>
    <property type="match status" value="1"/>
</dbReference>
<sequence>MDSKQKLNYAIIGGGIAGLSLAIALYHRGISVKIYEQAPKFGEIGAGVAFNANAIQAMKICHPGIHKAFEEVCTRNLWPEKQTTWFDYYDGQTRDVGAREQKAEFSISSDLGLNGVYRAHFLDKLVKLIPLEIASFGKRLESFEANEMGEYTLVFADGSTAKADAILGCDGIKSKVRQGLFGADHPCAFPSYTHKYAYRALVSMGDAAAMIGEEKAQNQCMHAGNGGHIITFPVNHGQTLNVVAFHATTNNWPDHSKLTASSTREEALRDFDGFGHTITSLLKLAKPDLDIWAIFDLGDNPLPTYTKDGICLVGDAAHATSPHLGSGAGFCIEDAAVLAYLLSDEKVTSQADLKHALQVYNFMRRERGNWLVQSSRRMGNLYEWMIPEIRDDFSKMDAEINYRKGVIMNYNVQEACDAAQAELAKRL</sequence>
<dbReference type="OrthoDB" id="417877at2759"/>
<dbReference type="PRINTS" id="PR00420">
    <property type="entry name" value="RNGMNOXGNASE"/>
</dbReference>
<dbReference type="FunFam" id="3.50.50.60:FF:000153">
    <property type="entry name" value="Salicylate hydroxylase, putative"/>
    <property type="match status" value="1"/>
</dbReference>
<accession>A0A9P9IIS9</accession>
<comment type="caution">
    <text evidence="9">The sequence shown here is derived from an EMBL/GenBank/DDBJ whole genome shotgun (WGS) entry which is preliminary data.</text>
</comment>
<dbReference type="Pfam" id="PF01494">
    <property type="entry name" value="FAD_binding_3"/>
    <property type="match status" value="1"/>
</dbReference>
<comment type="cofactor">
    <cofactor evidence="1">
        <name>FAD</name>
        <dbReference type="ChEBI" id="CHEBI:57692"/>
    </cofactor>
</comment>
<keyword evidence="3" id="KW-0285">Flavoprotein</keyword>
<evidence type="ECO:0000256" key="7">
    <source>
        <dbReference type="SAM" id="Phobius"/>
    </source>
</evidence>
<dbReference type="SUPFAM" id="SSF54373">
    <property type="entry name" value="FAD-linked reductases, C-terminal domain"/>
    <property type="match status" value="1"/>
</dbReference>
<dbReference type="Proteomes" id="UP000738349">
    <property type="component" value="Unassembled WGS sequence"/>
</dbReference>
<keyword evidence="7" id="KW-0812">Transmembrane</keyword>
<keyword evidence="5" id="KW-0560">Oxidoreductase</keyword>
<dbReference type="InterPro" id="IPR051104">
    <property type="entry name" value="FAD_monoxygenase"/>
</dbReference>
<evidence type="ECO:0000313" key="10">
    <source>
        <dbReference type="Proteomes" id="UP000738349"/>
    </source>
</evidence>
<dbReference type="Gene3D" id="3.50.50.60">
    <property type="entry name" value="FAD/NAD(P)-binding domain"/>
    <property type="match status" value="1"/>
</dbReference>